<evidence type="ECO:0000256" key="2">
    <source>
        <dbReference type="ARBA" id="ARBA00022679"/>
    </source>
</evidence>
<dbReference type="PRINTS" id="PR00868">
    <property type="entry name" value="DNAPOLI"/>
</dbReference>
<dbReference type="SMART" id="SM00482">
    <property type="entry name" value="POLAc"/>
    <property type="match status" value="1"/>
</dbReference>
<keyword evidence="2" id="KW-0808">Transferase</keyword>
<keyword evidence="4" id="KW-0239">DNA-directed DNA polymerase</keyword>
<comment type="catalytic activity">
    <reaction evidence="5">
        <text>DNA(n) + a 2'-deoxyribonucleoside 5'-triphosphate = DNA(n+1) + diphosphate</text>
        <dbReference type="Rhea" id="RHEA:22508"/>
        <dbReference type="Rhea" id="RHEA-COMP:17339"/>
        <dbReference type="Rhea" id="RHEA-COMP:17340"/>
        <dbReference type="ChEBI" id="CHEBI:33019"/>
        <dbReference type="ChEBI" id="CHEBI:61560"/>
        <dbReference type="ChEBI" id="CHEBI:173112"/>
        <dbReference type="EC" id="2.7.7.7"/>
    </reaction>
</comment>
<evidence type="ECO:0000256" key="1">
    <source>
        <dbReference type="ARBA" id="ARBA00012417"/>
    </source>
</evidence>
<dbReference type="InterPro" id="IPR001098">
    <property type="entry name" value="DNA-dir_DNA_pol_A_palm_dom"/>
</dbReference>
<evidence type="ECO:0000256" key="5">
    <source>
        <dbReference type="ARBA" id="ARBA00049244"/>
    </source>
</evidence>
<comment type="caution">
    <text evidence="8">The sequence shown here is derived from an EMBL/GenBank/DDBJ whole genome shotgun (WGS) entry which is preliminary data.</text>
</comment>
<name>A0ABR0AQ62_9CRUS</name>
<keyword evidence="9" id="KW-1185">Reference proteome</keyword>
<dbReference type="EC" id="2.7.7.7" evidence="1"/>
<evidence type="ECO:0000256" key="6">
    <source>
        <dbReference type="SAM" id="MobiDB-lite"/>
    </source>
</evidence>
<dbReference type="Pfam" id="PF00476">
    <property type="entry name" value="DNA_pol_A"/>
    <property type="match status" value="1"/>
</dbReference>
<organism evidence="8 9">
    <name type="scientific">Daphnia magna</name>
    <dbReference type="NCBI Taxonomy" id="35525"/>
    <lineage>
        <taxon>Eukaryota</taxon>
        <taxon>Metazoa</taxon>
        <taxon>Ecdysozoa</taxon>
        <taxon>Arthropoda</taxon>
        <taxon>Crustacea</taxon>
        <taxon>Branchiopoda</taxon>
        <taxon>Diplostraca</taxon>
        <taxon>Cladocera</taxon>
        <taxon>Anomopoda</taxon>
        <taxon>Daphniidae</taxon>
        <taxon>Daphnia</taxon>
    </lineage>
</organism>
<accession>A0ABR0AQ62</accession>
<evidence type="ECO:0000313" key="8">
    <source>
        <dbReference type="EMBL" id="KAK4027262.1"/>
    </source>
</evidence>
<dbReference type="InterPro" id="IPR002298">
    <property type="entry name" value="DNA_polymerase_A"/>
</dbReference>
<dbReference type="PROSITE" id="PS00447">
    <property type="entry name" value="DNA_POLYMERASE_A"/>
    <property type="match status" value="1"/>
</dbReference>
<feature type="domain" description="DNA-directed DNA polymerase family A palm" evidence="7">
    <location>
        <begin position="88"/>
        <end position="245"/>
    </location>
</feature>
<dbReference type="SUPFAM" id="SSF56672">
    <property type="entry name" value="DNA/RNA polymerases"/>
    <property type="match status" value="1"/>
</dbReference>
<keyword evidence="3" id="KW-0548">Nucleotidyltransferase</keyword>
<dbReference type="PANTHER" id="PTHR10133">
    <property type="entry name" value="DNA POLYMERASE I"/>
    <property type="match status" value="1"/>
</dbReference>
<evidence type="ECO:0000256" key="3">
    <source>
        <dbReference type="ARBA" id="ARBA00022695"/>
    </source>
</evidence>
<dbReference type="Gene3D" id="1.10.150.20">
    <property type="entry name" value="5' to 3' exonuclease, C-terminal subdomain"/>
    <property type="match status" value="1"/>
</dbReference>
<evidence type="ECO:0000259" key="7">
    <source>
        <dbReference type="SMART" id="SM00482"/>
    </source>
</evidence>
<proteinExistence type="predicted"/>
<dbReference type="EMBL" id="JAOYFB010000038">
    <property type="protein sequence ID" value="KAK4027262.1"/>
    <property type="molecule type" value="Genomic_DNA"/>
</dbReference>
<dbReference type="PANTHER" id="PTHR10133:SF62">
    <property type="entry name" value="DNA POLYMERASE THETA"/>
    <property type="match status" value="1"/>
</dbReference>
<dbReference type="Proteomes" id="UP001234178">
    <property type="component" value="Unassembled WGS sequence"/>
</dbReference>
<sequence>MSVKTQKNAPPDHLREPSHSPNRFYVTTPWVDNFETIGTATGTHNLNYAKQILTRKNATIETETVALTDRDWNKYSNPAIRPRSYSSVATRNYLAFGGLFSVGTSNIGAFERRRRSLFCSSQPDGDVFRGIVSVWKKKKQEEVRDDERQKAKQICYGIVYGMGCKSLAEQLEVGEEEAQLFVNTFHARYPKFINHIVMVSTALGQEKENAGTVCYNHDSSYILLRWKTILYCVMTKMLNRRRKQKKETYLTPNYNSKGQALEWDWPPIAMQD</sequence>
<reference evidence="8 9" key="1">
    <citation type="journal article" date="2023" name="Nucleic Acids Res.">
        <title>The hologenome of Daphnia magna reveals possible DNA methylation and microbiome-mediated evolution of the host genome.</title>
        <authorList>
            <person name="Chaturvedi A."/>
            <person name="Li X."/>
            <person name="Dhandapani V."/>
            <person name="Marshall H."/>
            <person name="Kissane S."/>
            <person name="Cuenca-Cambronero M."/>
            <person name="Asole G."/>
            <person name="Calvet F."/>
            <person name="Ruiz-Romero M."/>
            <person name="Marangio P."/>
            <person name="Guigo R."/>
            <person name="Rago D."/>
            <person name="Mirbahai L."/>
            <person name="Eastwood N."/>
            <person name="Colbourne J.K."/>
            <person name="Zhou J."/>
            <person name="Mallon E."/>
            <person name="Orsini L."/>
        </authorList>
    </citation>
    <scope>NUCLEOTIDE SEQUENCE [LARGE SCALE GENOMIC DNA]</scope>
    <source>
        <strain evidence="8">LRV0_1</strain>
    </source>
</reference>
<evidence type="ECO:0000313" key="9">
    <source>
        <dbReference type="Proteomes" id="UP001234178"/>
    </source>
</evidence>
<feature type="region of interest" description="Disordered" evidence="6">
    <location>
        <begin position="1"/>
        <end position="22"/>
    </location>
</feature>
<evidence type="ECO:0000256" key="4">
    <source>
        <dbReference type="ARBA" id="ARBA00022932"/>
    </source>
</evidence>
<dbReference type="InterPro" id="IPR019760">
    <property type="entry name" value="DNA-dir_DNA_pol_A_CS"/>
</dbReference>
<protein>
    <recommendedName>
        <fullName evidence="1">DNA-directed DNA polymerase</fullName>
        <ecNumber evidence="1">2.7.7.7</ecNumber>
    </recommendedName>
</protein>
<dbReference type="InterPro" id="IPR043502">
    <property type="entry name" value="DNA/RNA_pol_sf"/>
</dbReference>
<gene>
    <name evidence="8" type="ORF">OUZ56_016273</name>
</gene>